<protein>
    <submittedName>
        <fullName evidence="2">Uncharacterized protein</fullName>
    </submittedName>
</protein>
<feature type="region of interest" description="Disordered" evidence="1">
    <location>
        <begin position="21"/>
        <end position="49"/>
    </location>
</feature>
<evidence type="ECO:0000313" key="3">
    <source>
        <dbReference type="Proteomes" id="UP000703661"/>
    </source>
</evidence>
<dbReference type="AlphaFoldDB" id="A0A9P6MVK5"/>
<comment type="caution">
    <text evidence="2">The sequence shown here is derived from an EMBL/GenBank/DDBJ whole genome shotgun (WGS) entry which is preliminary data.</text>
</comment>
<reference evidence="2" key="1">
    <citation type="journal article" date="2020" name="Fungal Divers.">
        <title>Resolving the Mortierellaceae phylogeny through synthesis of multi-gene phylogenetics and phylogenomics.</title>
        <authorList>
            <person name="Vandepol N."/>
            <person name="Liber J."/>
            <person name="Desiro A."/>
            <person name="Na H."/>
            <person name="Kennedy M."/>
            <person name="Barry K."/>
            <person name="Grigoriev I.V."/>
            <person name="Miller A.N."/>
            <person name="O'Donnell K."/>
            <person name="Stajich J.E."/>
            <person name="Bonito G."/>
        </authorList>
    </citation>
    <scope>NUCLEOTIDE SEQUENCE</scope>
    <source>
        <strain evidence="2">NRRL 2769</strain>
    </source>
</reference>
<sequence>MEFRTSKVKTSERIQAEVEVEITSPRSKPMDPPEYGDTGDMGDTGDTAQSIDAHLGIPANLADELPSYARYET</sequence>
<dbReference type="EMBL" id="JAAAID010000660">
    <property type="protein sequence ID" value="KAG0015093.1"/>
    <property type="molecule type" value="Genomic_DNA"/>
</dbReference>
<dbReference type="Proteomes" id="UP000703661">
    <property type="component" value="Unassembled WGS sequence"/>
</dbReference>
<gene>
    <name evidence="2" type="ORF">BGZ80_010057</name>
</gene>
<evidence type="ECO:0000256" key="1">
    <source>
        <dbReference type="SAM" id="MobiDB-lite"/>
    </source>
</evidence>
<name>A0A9P6MVK5_9FUNG</name>
<organism evidence="2 3">
    <name type="scientific">Entomortierella chlamydospora</name>
    <dbReference type="NCBI Taxonomy" id="101097"/>
    <lineage>
        <taxon>Eukaryota</taxon>
        <taxon>Fungi</taxon>
        <taxon>Fungi incertae sedis</taxon>
        <taxon>Mucoromycota</taxon>
        <taxon>Mortierellomycotina</taxon>
        <taxon>Mortierellomycetes</taxon>
        <taxon>Mortierellales</taxon>
        <taxon>Mortierellaceae</taxon>
        <taxon>Entomortierella</taxon>
    </lineage>
</organism>
<keyword evidence="3" id="KW-1185">Reference proteome</keyword>
<accession>A0A9P6MVK5</accession>
<proteinExistence type="predicted"/>
<evidence type="ECO:0000313" key="2">
    <source>
        <dbReference type="EMBL" id="KAG0015093.1"/>
    </source>
</evidence>